<evidence type="ECO:0000256" key="1">
    <source>
        <dbReference type="SAM" id="MobiDB-lite"/>
    </source>
</evidence>
<evidence type="ECO:0000313" key="2">
    <source>
        <dbReference type="EMBL" id="KAK4326613.1"/>
    </source>
</evidence>
<keyword evidence="3" id="KW-1185">Reference proteome</keyword>
<organism evidence="2 3">
    <name type="scientific">Petrolisthes manimaculis</name>
    <dbReference type="NCBI Taxonomy" id="1843537"/>
    <lineage>
        <taxon>Eukaryota</taxon>
        <taxon>Metazoa</taxon>
        <taxon>Ecdysozoa</taxon>
        <taxon>Arthropoda</taxon>
        <taxon>Crustacea</taxon>
        <taxon>Multicrustacea</taxon>
        <taxon>Malacostraca</taxon>
        <taxon>Eumalacostraca</taxon>
        <taxon>Eucarida</taxon>
        <taxon>Decapoda</taxon>
        <taxon>Pleocyemata</taxon>
        <taxon>Anomura</taxon>
        <taxon>Galatheoidea</taxon>
        <taxon>Porcellanidae</taxon>
        <taxon>Petrolisthes</taxon>
    </lineage>
</organism>
<name>A0AAE1UIZ9_9EUCA</name>
<dbReference type="AlphaFoldDB" id="A0AAE1UIZ9"/>
<feature type="region of interest" description="Disordered" evidence="1">
    <location>
        <begin position="314"/>
        <end position="362"/>
    </location>
</feature>
<dbReference type="EMBL" id="JAWZYT010000206">
    <property type="protein sequence ID" value="KAK4326613.1"/>
    <property type="molecule type" value="Genomic_DNA"/>
</dbReference>
<comment type="caution">
    <text evidence="2">The sequence shown here is derived from an EMBL/GenBank/DDBJ whole genome shotgun (WGS) entry which is preliminary data.</text>
</comment>
<protein>
    <submittedName>
        <fullName evidence="2">Uncharacterized protein</fullName>
    </submittedName>
</protein>
<evidence type="ECO:0000313" key="3">
    <source>
        <dbReference type="Proteomes" id="UP001292094"/>
    </source>
</evidence>
<sequence length="362" mass="39533">MIETRVTPMGPGRLKSPRMVAAVNAAAPPLKIGTPRDFVKKKRDLFERGMSEPNLLARKKQPLQRGLSCDSIRLRRENEAQRLVKYRSASSLASVDSGVSLSRSNSFIGSTEDLRHQPLSRSCSTERLPRRRSSGCSTSSRYSVTSHYSSSGHHSSTLRRSSTTTSLLHDEGNVRRPGNHSGYHSPPSPEPLLPDLLPSPPPLPPKKRPPLPPRRSSTEVPPVPPRYQGRNNWDGFSDGESGDTSDVSLPEYLVDGEESLEGDSGGNVRGNIPESFPFKAPLHKFLADLGQALSTEVVIKNVYGAEPGHLNLHAHTTPSPVPPVYSMPQSTAPPRPPSLSPEAPHTQLSKKYRTELQVPRGA</sequence>
<proteinExistence type="predicted"/>
<gene>
    <name evidence="2" type="ORF">Pmani_002865</name>
</gene>
<feature type="compositionally biased region" description="Low complexity" evidence="1">
    <location>
        <begin position="134"/>
        <end position="167"/>
    </location>
</feature>
<dbReference type="Proteomes" id="UP001292094">
    <property type="component" value="Unassembled WGS sequence"/>
</dbReference>
<feature type="compositionally biased region" description="Pro residues" evidence="1">
    <location>
        <begin position="186"/>
        <end position="204"/>
    </location>
</feature>
<feature type="region of interest" description="Disordered" evidence="1">
    <location>
        <begin position="112"/>
        <end position="248"/>
    </location>
</feature>
<feature type="compositionally biased region" description="Pro residues" evidence="1">
    <location>
        <begin position="319"/>
        <end position="339"/>
    </location>
</feature>
<accession>A0AAE1UIZ9</accession>
<reference evidence="2" key="1">
    <citation type="submission" date="2023-11" db="EMBL/GenBank/DDBJ databases">
        <title>Genome assemblies of two species of porcelain crab, Petrolisthes cinctipes and Petrolisthes manimaculis (Anomura: Porcellanidae).</title>
        <authorList>
            <person name="Angst P."/>
        </authorList>
    </citation>
    <scope>NUCLEOTIDE SEQUENCE</scope>
    <source>
        <strain evidence="2">PB745_02</strain>
        <tissue evidence="2">Gill</tissue>
    </source>
</reference>